<evidence type="ECO:0000256" key="1">
    <source>
        <dbReference type="SAM" id="Phobius"/>
    </source>
</evidence>
<keyword evidence="1" id="KW-1133">Transmembrane helix</keyword>
<dbReference type="EMBL" id="CP033969">
    <property type="protein sequence ID" value="AZG13621.1"/>
    <property type="molecule type" value="Genomic_DNA"/>
</dbReference>
<dbReference type="PANTHER" id="PTHR12526">
    <property type="entry name" value="GLYCOSYLTRANSFERASE"/>
    <property type="match status" value="1"/>
</dbReference>
<keyword evidence="2" id="KW-0808">Transferase</keyword>
<sequence>MKIVLLSTGYSLDAETPSLSDEMAEAFVRKGHDVSVFVVNWSKRPYGKPVSVRNGRLSVYIADPFQLSFGPPLIRKIAKWTLSSGSVAGQLLKFRRENRADVVIGFSPATAMLVPIIVMTAFTRARTFLVQWDFFPNHHAQIGLLNGKALVRGLKKLETWLMRRFEVIGCMSPRNIAYLRDNYDLSPTQKIVELPIWSSFPASSSEARDAARQAFGLPLDATILVFGGQLSKGRGIEDILSAAQAAAERALPCIFLIVGNGEQEGMIKDAINAGAHNVMHMAGLTRQKYLALLSACDIGIVSTVRGVDVPTFPSKTLDYINIGLPVLASVEEATDFGEFVEGSGIGLSVPAGNAQAFVDAVDRMISAGPSAPWKDARAFAETKQRFQVDRVSDHLLETVGCH</sequence>
<dbReference type="Gene3D" id="3.40.50.2000">
    <property type="entry name" value="Glycogen Phosphorylase B"/>
    <property type="match status" value="2"/>
</dbReference>
<dbReference type="AlphaFoldDB" id="A0A3G8GZE5"/>
<evidence type="ECO:0000313" key="3">
    <source>
        <dbReference type="Proteomes" id="UP000270411"/>
    </source>
</evidence>
<dbReference type="KEGG" id="cpau:EHF44_09250"/>
<gene>
    <name evidence="2" type="ORF">EHF44_09250</name>
</gene>
<keyword evidence="1" id="KW-0812">Transmembrane</keyword>
<evidence type="ECO:0000313" key="2">
    <source>
        <dbReference type="EMBL" id="AZG13621.1"/>
    </source>
</evidence>
<reference evidence="3" key="1">
    <citation type="submission" date="2018-11" db="EMBL/GenBank/DDBJ databases">
        <title>FDA dAtabase for Regulatory Grade micrObial Sequences (FDA-ARGOS): Supporting development and validation of Infectious Disease Dx tests.</title>
        <authorList>
            <person name="Goldberg B."/>
            <person name="Campos J."/>
            <person name="Tallon L."/>
            <person name="Sadzewicz L."/>
            <person name="Zhao X."/>
            <person name="Vavikolanu K."/>
            <person name="Mehta A."/>
            <person name="Aluvathingal J."/>
            <person name="Nadendla S."/>
            <person name="Geyer C."/>
            <person name="Nandy P."/>
            <person name="Yan Y."/>
            <person name="Sichtig H."/>
        </authorList>
    </citation>
    <scope>NUCLEOTIDE SEQUENCE [LARGE SCALE GENOMIC DNA]</scope>
    <source>
        <strain evidence="3">FDAARGOS_614</strain>
    </source>
</reference>
<dbReference type="RefSeq" id="WP_124683475.1">
    <property type="nucleotide sequence ID" value="NZ_CP033969.1"/>
</dbReference>
<name>A0A3G8GZE5_9BURK</name>
<dbReference type="CDD" id="cd03794">
    <property type="entry name" value="GT4_WbuB-like"/>
    <property type="match status" value="1"/>
</dbReference>
<dbReference type="Pfam" id="PF13692">
    <property type="entry name" value="Glyco_trans_1_4"/>
    <property type="match status" value="1"/>
</dbReference>
<dbReference type="Proteomes" id="UP000270411">
    <property type="component" value="Chromosome 1"/>
</dbReference>
<accession>A0A3G8GZE5</accession>
<organism evidence="2 3">
    <name type="scientific">Cupriavidus pauculus</name>
    <dbReference type="NCBI Taxonomy" id="82633"/>
    <lineage>
        <taxon>Bacteria</taxon>
        <taxon>Pseudomonadati</taxon>
        <taxon>Pseudomonadota</taxon>
        <taxon>Betaproteobacteria</taxon>
        <taxon>Burkholderiales</taxon>
        <taxon>Burkholderiaceae</taxon>
        <taxon>Cupriavidus</taxon>
    </lineage>
</organism>
<proteinExistence type="predicted"/>
<feature type="transmembrane region" description="Helical" evidence="1">
    <location>
        <begin position="102"/>
        <end position="122"/>
    </location>
</feature>
<dbReference type="OrthoDB" id="9787293at2"/>
<dbReference type="SUPFAM" id="SSF53756">
    <property type="entry name" value="UDP-Glycosyltransferase/glycogen phosphorylase"/>
    <property type="match status" value="1"/>
</dbReference>
<keyword evidence="1" id="KW-0472">Membrane</keyword>
<protein>
    <submittedName>
        <fullName evidence="2">Glycosyltransferase</fullName>
    </submittedName>
</protein>
<dbReference type="GO" id="GO:0016740">
    <property type="term" value="F:transferase activity"/>
    <property type="evidence" value="ECO:0007669"/>
    <property type="project" value="UniProtKB-KW"/>
</dbReference>